<proteinExistence type="predicted"/>
<dbReference type="OrthoDB" id="109543at2759"/>
<keyword evidence="3" id="KW-1185">Reference proteome</keyword>
<dbReference type="Pfam" id="PF00179">
    <property type="entry name" value="UQ_con"/>
    <property type="match status" value="1"/>
</dbReference>
<dbReference type="Proteomes" id="UP000565441">
    <property type="component" value="Unassembled WGS sequence"/>
</dbReference>
<evidence type="ECO:0000313" key="2">
    <source>
        <dbReference type="EMBL" id="KAF5382525.1"/>
    </source>
</evidence>
<name>A0A8H5HFX4_9AGAR</name>
<dbReference type="InterPro" id="IPR016135">
    <property type="entry name" value="UBQ-conjugating_enzyme/RWD"/>
</dbReference>
<sequence>MDDFATETCTARRVAIILSKRTDPPGAMSQLSRPLLARLHKDLVELVDSPYPGVAVFTDDADIRKLCLVLTPPCGPWKGLSLHFDVELPHNWPAAPPSIRSSVEHIEHPNLFGSYICCDLLKGQDELESGYTGGLDAASTKVEQDTGHTVDIGDYMTNQYATEESLANSMFPGQNCCHASYPCLCSTLEMQQETLEAQWKASTSVELVIATYERAQKRSTTHSVKAVSGNSRLHRFSRINSRWHRTYTFISKWQCTKCPYGSASLPAYHEEREGALDRDGSVPSHLVAPPNCLLGMLNDDVLIELSGHMLSESVIAFSIAYRRFRNLVTSTRVLLQREVRCFFLRTSLRDSVLGIGVAFDPRPRTLSSDFDWLSKQAFDDYYIRTSIQKRKFEYFLPLAFSRPHFERVQKDIWLHLQVLDKAVRDAELGTTQRTGRTTTRRTTPPRQLHHVVDVVYKMMNNIVVSLMKSCDNVLDASPQSGHCQMPTLLHASEKAVISYCHLFHLLLSLARTTPAILQDATNRLRRFVQAPDSRVKAHVPDLGELIVLITLVLARPSVGGAPVTWQVLNGPFLEETITRNVRWVLADLPDLEILESGPSEYRLQKTFAKSRTSLRLVMFQIAFLDAFVTTYAEDVARLDENYGFPEQGIPERMVREVKAIYQVDSWPAFFERVQYARGRAFGTEKMSELLRAAVRTSGQRRYHTPKSPRQLHLLSRDRELLEQQWKKARS</sequence>
<protein>
    <recommendedName>
        <fullName evidence="1">UBC core domain-containing protein</fullName>
    </recommendedName>
</protein>
<dbReference type="AlphaFoldDB" id="A0A8H5HFX4"/>
<accession>A0A8H5HFX4</accession>
<organism evidence="2 3">
    <name type="scientific">Tricholomella constricta</name>
    <dbReference type="NCBI Taxonomy" id="117010"/>
    <lineage>
        <taxon>Eukaryota</taxon>
        <taxon>Fungi</taxon>
        <taxon>Dikarya</taxon>
        <taxon>Basidiomycota</taxon>
        <taxon>Agaricomycotina</taxon>
        <taxon>Agaricomycetes</taxon>
        <taxon>Agaricomycetidae</taxon>
        <taxon>Agaricales</taxon>
        <taxon>Tricholomatineae</taxon>
        <taxon>Lyophyllaceae</taxon>
        <taxon>Tricholomella</taxon>
    </lineage>
</organism>
<comment type="caution">
    <text evidence="2">The sequence shown here is derived from an EMBL/GenBank/DDBJ whole genome shotgun (WGS) entry which is preliminary data.</text>
</comment>
<evidence type="ECO:0000313" key="3">
    <source>
        <dbReference type="Proteomes" id="UP000565441"/>
    </source>
</evidence>
<feature type="domain" description="UBC core" evidence="1">
    <location>
        <begin position="38"/>
        <end position="122"/>
    </location>
</feature>
<dbReference type="Gene3D" id="3.10.110.10">
    <property type="entry name" value="Ubiquitin Conjugating Enzyme"/>
    <property type="match status" value="1"/>
</dbReference>
<dbReference type="SUPFAM" id="SSF54495">
    <property type="entry name" value="UBC-like"/>
    <property type="match status" value="1"/>
</dbReference>
<dbReference type="InterPro" id="IPR000608">
    <property type="entry name" value="UBC"/>
</dbReference>
<gene>
    <name evidence="2" type="ORF">D9615_002898</name>
</gene>
<dbReference type="EMBL" id="JAACJP010000008">
    <property type="protein sequence ID" value="KAF5382525.1"/>
    <property type="molecule type" value="Genomic_DNA"/>
</dbReference>
<reference evidence="2 3" key="1">
    <citation type="journal article" date="2020" name="ISME J.">
        <title>Uncovering the hidden diversity of litter-decomposition mechanisms in mushroom-forming fungi.</title>
        <authorList>
            <person name="Floudas D."/>
            <person name="Bentzer J."/>
            <person name="Ahren D."/>
            <person name="Johansson T."/>
            <person name="Persson P."/>
            <person name="Tunlid A."/>
        </authorList>
    </citation>
    <scope>NUCLEOTIDE SEQUENCE [LARGE SCALE GENOMIC DNA]</scope>
    <source>
        <strain evidence="2 3">CBS 661.87</strain>
    </source>
</reference>
<evidence type="ECO:0000259" key="1">
    <source>
        <dbReference type="Pfam" id="PF00179"/>
    </source>
</evidence>